<dbReference type="InterPro" id="IPR037185">
    <property type="entry name" value="EmrE-like"/>
</dbReference>
<dbReference type="EMBL" id="BMES01000003">
    <property type="protein sequence ID" value="GGH31530.1"/>
    <property type="molecule type" value="Genomic_DNA"/>
</dbReference>
<evidence type="ECO:0000313" key="4">
    <source>
        <dbReference type="Proteomes" id="UP000603912"/>
    </source>
</evidence>
<dbReference type="Gene3D" id="1.10.3730.20">
    <property type="match status" value="1"/>
</dbReference>
<gene>
    <name evidence="3" type="ORF">GCM10007036_42800</name>
</gene>
<feature type="transmembrane region" description="Helical" evidence="1">
    <location>
        <begin position="179"/>
        <end position="198"/>
    </location>
</feature>
<evidence type="ECO:0000259" key="2">
    <source>
        <dbReference type="Pfam" id="PF00892"/>
    </source>
</evidence>
<keyword evidence="1" id="KW-1133">Transmembrane helix</keyword>
<keyword evidence="1" id="KW-0472">Membrane</keyword>
<keyword evidence="1" id="KW-0812">Transmembrane</keyword>
<dbReference type="SUPFAM" id="SSF103481">
    <property type="entry name" value="Multidrug resistance efflux transporter EmrE"/>
    <property type="match status" value="2"/>
</dbReference>
<feature type="transmembrane region" description="Helical" evidence="1">
    <location>
        <begin position="265"/>
        <end position="285"/>
    </location>
</feature>
<protein>
    <submittedName>
        <fullName evidence="3">DMT transporter permease</fullName>
    </submittedName>
</protein>
<feature type="transmembrane region" description="Helical" evidence="1">
    <location>
        <begin position="69"/>
        <end position="91"/>
    </location>
</feature>
<dbReference type="PANTHER" id="PTHR22911">
    <property type="entry name" value="ACYL-MALONYL CONDENSING ENZYME-RELATED"/>
    <property type="match status" value="1"/>
</dbReference>
<dbReference type="RefSeq" id="WP_244644005.1">
    <property type="nucleotide sequence ID" value="NZ_BMES01000003.1"/>
</dbReference>
<dbReference type="Proteomes" id="UP000603912">
    <property type="component" value="Unassembled WGS sequence"/>
</dbReference>
<feature type="transmembrane region" description="Helical" evidence="1">
    <location>
        <begin position="237"/>
        <end position="258"/>
    </location>
</feature>
<feature type="transmembrane region" description="Helical" evidence="1">
    <location>
        <begin position="103"/>
        <end position="123"/>
    </location>
</feature>
<dbReference type="Pfam" id="PF00892">
    <property type="entry name" value="EamA"/>
    <property type="match status" value="2"/>
</dbReference>
<feature type="transmembrane region" description="Helical" evidence="1">
    <location>
        <begin position="155"/>
        <end position="173"/>
    </location>
</feature>
<feature type="transmembrane region" description="Helical" evidence="1">
    <location>
        <begin position="210"/>
        <end position="231"/>
    </location>
</feature>
<reference evidence="3" key="1">
    <citation type="journal article" date="2014" name="Int. J. Syst. Evol. Microbiol.">
        <title>Complete genome sequence of Corynebacterium casei LMG S-19264T (=DSM 44701T), isolated from a smear-ripened cheese.</title>
        <authorList>
            <consortium name="US DOE Joint Genome Institute (JGI-PGF)"/>
            <person name="Walter F."/>
            <person name="Albersmeier A."/>
            <person name="Kalinowski J."/>
            <person name="Ruckert C."/>
        </authorList>
    </citation>
    <scope>NUCLEOTIDE SEQUENCE</scope>
    <source>
        <strain evidence="3">CGMCC 1.12214</strain>
    </source>
</reference>
<sequence length="320" mass="33262">MSPPPIVSDAVDARSLGVAAFPVAPARAPAASGDNVALGIAYIVGSTVFFSAGDIAAKMLTATIPAVEIAWMRYVVLCALVLPAVFWMGGAKRLATTRMQFHILRGLGMVISSLVFMVALAHMPVAEATAINFVSPIFITALSIPLLGEKVGMRRWIAAAVGLTGVIIVVQPGGASFQLAALLPAASAAIWAFTAILTRLMSDERPEATLAWSGIVGLVTLSMALPFAWVTPTGAEIGYALLMGVGSTVGHWLLVLGYRRAGASLLAPFTYVQLLWASAFGFLVFGALPGASTLLGGAVIAASGLYTAHRERVRARMARA</sequence>
<dbReference type="PANTHER" id="PTHR22911:SF103">
    <property type="entry name" value="BLR2811 PROTEIN"/>
    <property type="match status" value="1"/>
</dbReference>
<feature type="domain" description="EamA" evidence="2">
    <location>
        <begin position="38"/>
        <end position="170"/>
    </location>
</feature>
<reference evidence="3" key="2">
    <citation type="submission" date="2020-09" db="EMBL/GenBank/DDBJ databases">
        <authorList>
            <person name="Sun Q."/>
            <person name="Zhou Y."/>
        </authorList>
    </citation>
    <scope>NUCLEOTIDE SEQUENCE</scope>
    <source>
        <strain evidence="3">CGMCC 1.12214</strain>
    </source>
</reference>
<organism evidence="3 4">
    <name type="scientific">Alsobacter metallidurans</name>
    <dbReference type="NCBI Taxonomy" id="340221"/>
    <lineage>
        <taxon>Bacteria</taxon>
        <taxon>Pseudomonadati</taxon>
        <taxon>Pseudomonadota</taxon>
        <taxon>Alphaproteobacteria</taxon>
        <taxon>Hyphomicrobiales</taxon>
        <taxon>Alsobacteraceae</taxon>
        <taxon>Alsobacter</taxon>
    </lineage>
</organism>
<evidence type="ECO:0000313" key="3">
    <source>
        <dbReference type="EMBL" id="GGH31530.1"/>
    </source>
</evidence>
<comment type="caution">
    <text evidence="3">The sequence shown here is derived from an EMBL/GenBank/DDBJ whole genome shotgun (WGS) entry which is preliminary data.</text>
</comment>
<accession>A0A917MJI9</accession>
<name>A0A917MJI9_9HYPH</name>
<dbReference type="InterPro" id="IPR000620">
    <property type="entry name" value="EamA_dom"/>
</dbReference>
<evidence type="ECO:0000256" key="1">
    <source>
        <dbReference type="SAM" id="Phobius"/>
    </source>
</evidence>
<dbReference type="GO" id="GO:0016020">
    <property type="term" value="C:membrane"/>
    <property type="evidence" value="ECO:0007669"/>
    <property type="project" value="InterPro"/>
</dbReference>
<feature type="transmembrane region" description="Helical" evidence="1">
    <location>
        <begin position="291"/>
        <end position="309"/>
    </location>
</feature>
<feature type="domain" description="EamA" evidence="2">
    <location>
        <begin position="180"/>
        <end position="303"/>
    </location>
</feature>
<keyword evidence="4" id="KW-1185">Reference proteome</keyword>
<dbReference type="AlphaFoldDB" id="A0A917MJI9"/>
<proteinExistence type="predicted"/>
<feature type="transmembrane region" description="Helical" evidence="1">
    <location>
        <begin position="129"/>
        <end position="148"/>
    </location>
</feature>